<feature type="signal peptide" evidence="1">
    <location>
        <begin position="1"/>
        <end position="28"/>
    </location>
</feature>
<sequence>MSAFRLLPHAPLALVACWLSCMASPAFAQNATEQVQTQVGVVTPLSFIQTEELHFGKIFASNTAGTVTVAPNGTRTRTGGVTLFGSDHQAAEFAGMGSFNQRVQVSLGSNTIFLTGPGVRMRARTFTIGSTPTAVLSTNPQVFRIAAATGAFRFPVGATLEVNANQAPGTYSGIWTITLNYQ</sequence>
<dbReference type="PROSITE" id="PS51257">
    <property type="entry name" value="PROKAR_LIPOPROTEIN"/>
    <property type="match status" value="1"/>
</dbReference>
<dbReference type="Proteomes" id="UP000263833">
    <property type="component" value="Unassembled WGS sequence"/>
</dbReference>
<dbReference type="AlphaFoldDB" id="A0A371B656"/>
<dbReference type="InterPro" id="IPR025514">
    <property type="entry name" value="DUF4402"/>
</dbReference>
<organism evidence="2 3">
    <name type="scientific">Sphingorhabdus pulchriflava</name>
    <dbReference type="NCBI Taxonomy" id="2292257"/>
    <lineage>
        <taxon>Bacteria</taxon>
        <taxon>Pseudomonadati</taxon>
        <taxon>Pseudomonadota</taxon>
        <taxon>Alphaproteobacteria</taxon>
        <taxon>Sphingomonadales</taxon>
        <taxon>Sphingomonadaceae</taxon>
        <taxon>Sphingorhabdus</taxon>
    </lineage>
</organism>
<name>A0A371B656_9SPHN</name>
<gene>
    <name evidence="2" type="ORF">DXH95_13485</name>
</gene>
<keyword evidence="1" id="KW-0732">Signal</keyword>
<dbReference type="EMBL" id="QRGP01000002">
    <property type="protein sequence ID" value="RDV02923.1"/>
    <property type="molecule type" value="Genomic_DNA"/>
</dbReference>
<protein>
    <submittedName>
        <fullName evidence="2">DUF4402 domain-containing protein</fullName>
    </submittedName>
</protein>
<dbReference type="Pfam" id="PF14352">
    <property type="entry name" value="DUF4402"/>
    <property type="match status" value="1"/>
</dbReference>
<dbReference type="OrthoDB" id="7576381at2"/>
<feature type="chain" id="PRO_5016843667" evidence="1">
    <location>
        <begin position="29"/>
        <end position="182"/>
    </location>
</feature>
<reference evidence="3" key="1">
    <citation type="submission" date="2018-08" db="EMBL/GenBank/DDBJ databases">
        <authorList>
            <person name="Kim S.-J."/>
            <person name="Jung G.-Y."/>
        </authorList>
    </citation>
    <scope>NUCLEOTIDE SEQUENCE [LARGE SCALE GENOMIC DNA]</scope>
    <source>
        <strain evidence="3">GY_G</strain>
    </source>
</reference>
<keyword evidence="3" id="KW-1185">Reference proteome</keyword>
<accession>A0A371B656</accession>
<evidence type="ECO:0000313" key="2">
    <source>
        <dbReference type="EMBL" id="RDV02923.1"/>
    </source>
</evidence>
<comment type="caution">
    <text evidence="2">The sequence shown here is derived from an EMBL/GenBank/DDBJ whole genome shotgun (WGS) entry which is preliminary data.</text>
</comment>
<evidence type="ECO:0000256" key="1">
    <source>
        <dbReference type="SAM" id="SignalP"/>
    </source>
</evidence>
<proteinExistence type="predicted"/>
<evidence type="ECO:0000313" key="3">
    <source>
        <dbReference type="Proteomes" id="UP000263833"/>
    </source>
</evidence>